<dbReference type="PANTHER" id="PTHR39369:SF6">
    <property type="entry name" value="LIN-24 (TWENTY-FOUR) LIKE"/>
    <property type="match status" value="1"/>
</dbReference>
<accession>A0AAD9JCI4</accession>
<comment type="caution">
    <text evidence="1">The sequence shown here is derived from an EMBL/GenBank/DDBJ whole genome shotgun (WGS) entry which is preliminary data.</text>
</comment>
<dbReference type="EMBL" id="JAODUP010000396">
    <property type="protein sequence ID" value="KAK2150657.1"/>
    <property type="molecule type" value="Genomic_DNA"/>
</dbReference>
<name>A0AAD9JCI4_9ANNE</name>
<evidence type="ECO:0000313" key="2">
    <source>
        <dbReference type="Proteomes" id="UP001208570"/>
    </source>
</evidence>
<evidence type="ECO:0000313" key="1">
    <source>
        <dbReference type="EMBL" id="KAK2150657.1"/>
    </source>
</evidence>
<dbReference type="SUPFAM" id="SSF56973">
    <property type="entry name" value="Aerolisin/ETX pore-forming domain"/>
    <property type="match status" value="1"/>
</dbReference>
<gene>
    <name evidence="1" type="ORF">LSH36_396g01015</name>
</gene>
<organism evidence="1 2">
    <name type="scientific">Paralvinella palmiformis</name>
    <dbReference type="NCBI Taxonomy" id="53620"/>
    <lineage>
        <taxon>Eukaryota</taxon>
        <taxon>Metazoa</taxon>
        <taxon>Spiralia</taxon>
        <taxon>Lophotrochozoa</taxon>
        <taxon>Annelida</taxon>
        <taxon>Polychaeta</taxon>
        <taxon>Sedentaria</taxon>
        <taxon>Canalipalpata</taxon>
        <taxon>Terebellida</taxon>
        <taxon>Terebelliformia</taxon>
        <taxon>Alvinellidae</taxon>
        <taxon>Paralvinella</taxon>
    </lineage>
</organism>
<evidence type="ECO:0008006" key="3">
    <source>
        <dbReference type="Google" id="ProtNLM"/>
    </source>
</evidence>
<sequence length="295" mass="32734">MPQQAADKLEPFFDVEKAVMDWGVMMCDKNARSRKQKRMRKRQFVDNDVVMDVQIDWSHLSVSNKTIWGRLTDADFTAPNQNGAASTIAPALKPVGVTATDVNVLFETDFRNETSVGQEYTMKIEKTTKSSCTTEIENGVTKGVELTASLTIGDVLEVGAGFSREVSLTKMEGETLETEVTWGAESTVAVPAGKKASAQMQVLEKQQSGEFVVLTTMIGYVTIKYMSLKDGSLVFGHSGKIDTIVRYYVDQMKKQGKKYVGIVFPDDSRVEFQTKGKCTFRYGIKQVVAVIQDKD</sequence>
<protein>
    <recommendedName>
        <fullName evidence="3">Natterin-like protein</fullName>
    </recommendedName>
</protein>
<dbReference type="Gene3D" id="2.170.15.10">
    <property type="entry name" value="Proaerolysin, chain A, domain 3"/>
    <property type="match status" value="1"/>
</dbReference>
<dbReference type="AlphaFoldDB" id="A0AAD9JCI4"/>
<dbReference type="PANTHER" id="PTHR39369">
    <property type="entry name" value="LIN-24 (TWENTY-FOUR) LIKE"/>
    <property type="match status" value="1"/>
</dbReference>
<proteinExistence type="predicted"/>
<keyword evidence="2" id="KW-1185">Reference proteome</keyword>
<reference evidence="1" key="1">
    <citation type="journal article" date="2023" name="Mol. Biol. Evol.">
        <title>Third-Generation Sequencing Reveals the Adaptive Role of the Epigenome in Three Deep-Sea Polychaetes.</title>
        <authorList>
            <person name="Perez M."/>
            <person name="Aroh O."/>
            <person name="Sun Y."/>
            <person name="Lan Y."/>
            <person name="Juniper S.K."/>
            <person name="Young C.R."/>
            <person name="Angers B."/>
            <person name="Qian P.Y."/>
        </authorList>
    </citation>
    <scope>NUCLEOTIDE SEQUENCE</scope>
    <source>
        <strain evidence="1">P08H-3</strain>
    </source>
</reference>
<dbReference type="CDD" id="cd20237">
    <property type="entry name" value="PFM_LIN24-like"/>
    <property type="match status" value="1"/>
</dbReference>
<dbReference type="Proteomes" id="UP001208570">
    <property type="component" value="Unassembled WGS sequence"/>
</dbReference>